<reference evidence="2" key="1">
    <citation type="submission" date="2021-01" db="EMBL/GenBank/DDBJ databases">
        <authorList>
            <consortium name="Genoscope - CEA"/>
            <person name="William W."/>
        </authorList>
    </citation>
    <scope>NUCLEOTIDE SEQUENCE</scope>
</reference>
<name>A0A816WV91_BRANA</name>
<sequence>MRNVGDGEAESRDGGGVKSRRDGDDRDDEDTLTDAEQDEIRSRGRWRASCGANCPTPVARGLSGAEEDIVRRGLDSWAWERIRAHFLFKDNFITCSLEDKPILRRKKIEKINSNEVFKY</sequence>
<protein>
    <submittedName>
        <fullName evidence="2">(rape) hypothetical protein</fullName>
    </submittedName>
</protein>
<feature type="compositionally biased region" description="Acidic residues" evidence="1">
    <location>
        <begin position="25"/>
        <end position="37"/>
    </location>
</feature>
<gene>
    <name evidence="2" type="ORF">DARMORV10_A02P13970.1</name>
</gene>
<accession>A0A816WV91</accession>
<feature type="compositionally biased region" description="Basic and acidic residues" evidence="1">
    <location>
        <begin position="9"/>
        <end position="24"/>
    </location>
</feature>
<dbReference type="EMBL" id="HG994356">
    <property type="protein sequence ID" value="CAF2138607.1"/>
    <property type="molecule type" value="Genomic_DNA"/>
</dbReference>
<dbReference type="Proteomes" id="UP001295469">
    <property type="component" value="Chromosome A02"/>
</dbReference>
<organism evidence="2">
    <name type="scientific">Brassica napus</name>
    <name type="common">Rape</name>
    <dbReference type="NCBI Taxonomy" id="3708"/>
    <lineage>
        <taxon>Eukaryota</taxon>
        <taxon>Viridiplantae</taxon>
        <taxon>Streptophyta</taxon>
        <taxon>Embryophyta</taxon>
        <taxon>Tracheophyta</taxon>
        <taxon>Spermatophyta</taxon>
        <taxon>Magnoliopsida</taxon>
        <taxon>eudicotyledons</taxon>
        <taxon>Gunneridae</taxon>
        <taxon>Pentapetalae</taxon>
        <taxon>rosids</taxon>
        <taxon>malvids</taxon>
        <taxon>Brassicales</taxon>
        <taxon>Brassicaceae</taxon>
        <taxon>Brassiceae</taxon>
        <taxon>Brassica</taxon>
    </lineage>
</organism>
<evidence type="ECO:0000313" key="2">
    <source>
        <dbReference type="EMBL" id="CAF2138607.1"/>
    </source>
</evidence>
<evidence type="ECO:0000256" key="1">
    <source>
        <dbReference type="SAM" id="MobiDB-lite"/>
    </source>
</evidence>
<feature type="region of interest" description="Disordered" evidence="1">
    <location>
        <begin position="1"/>
        <end position="45"/>
    </location>
</feature>
<dbReference type="AlphaFoldDB" id="A0A816WV91"/>
<proteinExistence type="predicted"/>